<evidence type="ECO:0000256" key="1">
    <source>
        <dbReference type="SAM" id="MobiDB-lite"/>
    </source>
</evidence>
<feature type="domain" description="Bulb-type lectin" evidence="3">
    <location>
        <begin position="96"/>
        <end position="215"/>
    </location>
</feature>
<reference evidence="5" key="1">
    <citation type="submission" date="2017-01" db="EMBL/GenBank/DDBJ databases">
        <title>Comparative genomics of anhydrobiosis in the tardigrade Hypsibius dujardini.</title>
        <authorList>
            <person name="Yoshida Y."/>
            <person name="Koutsovoulos G."/>
            <person name="Laetsch D."/>
            <person name="Stevens L."/>
            <person name="Kumar S."/>
            <person name="Horikawa D."/>
            <person name="Ishino K."/>
            <person name="Komine S."/>
            <person name="Tomita M."/>
            <person name="Blaxter M."/>
            <person name="Arakawa K."/>
        </authorList>
    </citation>
    <scope>NUCLEOTIDE SEQUENCE [LARGE SCALE GENOMIC DNA]</scope>
    <source>
        <strain evidence="5">Z151</strain>
    </source>
</reference>
<feature type="compositionally biased region" description="Polar residues" evidence="1">
    <location>
        <begin position="218"/>
        <end position="227"/>
    </location>
</feature>
<feature type="signal peptide" evidence="2">
    <location>
        <begin position="1"/>
        <end position="23"/>
    </location>
</feature>
<feature type="region of interest" description="Disordered" evidence="1">
    <location>
        <begin position="218"/>
        <end position="238"/>
    </location>
</feature>
<dbReference type="EMBL" id="MTYJ01000263">
    <property type="protein sequence ID" value="OWA52345.1"/>
    <property type="molecule type" value="Genomic_DNA"/>
</dbReference>
<keyword evidence="5" id="KW-1185">Reference proteome</keyword>
<feature type="compositionally biased region" description="Basic and acidic residues" evidence="1">
    <location>
        <begin position="228"/>
        <end position="238"/>
    </location>
</feature>
<protein>
    <recommendedName>
        <fullName evidence="3">Bulb-type lectin domain-containing protein</fullName>
    </recommendedName>
</protein>
<dbReference type="SUPFAM" id="SSF51110">
    <property type="entry name" value="alpha-D-mannose-specific plant lectins"/>
    <property type="match status" value="1"/>
</dbReference>
<feature type="chain" id="PRO_5040897540" description="Bulb-type lectin domain-containing protein" evidence="2">
    <location>
        <begin position="24"/>
        <end position="372"/>
    </location>
</feature>
<evidence type="ECO:0000313" key="4">
    <source>
        <dbReference type="EMBL" id="OWA52345.1"/>
    </source>
</evidence>
<proteinExistence type="predicted"/>
<dbReference type="AlphaFoldDB" id="A0A9X6NEE2"/>
<organism evidence="4 5">
    <name type="scientific">Hypsibius exemplaris</name>
    <name type="common">Freshwater tardigrade</name>
    <dbReference type="NCBI Taxonomy" id="2072580"/>
    <lineage>
        <taxon>Eukaryota</taxon>
        <taxon>Metazoa</taxon>
        <taxon>Ecdysozoa</taxon>
        <taxon>Tardigrada</taxon>
        <taxon>Eutardigrada</taxon>
        <taxon>Parachela</taxon>
        <taxon>Hypsibioidea</taxon>
        <taxon>Hypsibiidae</taxon>
        <taxon>Hypsibius</taxon>
    </lineage>
</organism>
<dbReference type="InterPro" id="IPR036426">
    <property type="entry name" value="Bulb-type_lectin_dom_sf"/>
</dbReference>
<comment type="caution">
    <text evidence="4">The sequence shown here is derived from an EMBL/GenBank/DDBJ whole genome shotgun (WGS) entry which is preliminary data.</text>
</comment>
<dbReference type="PROSITE" id="PS50927">
    <property type="entry name" value="BULB_LECTIN"/>
    <property type="match status" value="1"/>
</dbReference>
<dbReference type="InterPro" id="IPR001480">
    <property type="entry name" value="Bulb-type_lectin_dom"/>
</dbReference>
<gene>
    <name evidence="4" type="ORF">BV898_16800</name>
</gene>
<dbReference type="Gene3D" id="2.90.10.30">
    <property type="match status" value="1"/>
</dbReference>
<sequence length="372" mass="39729">MQASHVSIILLILLLGILPSAFAGCCTSDLNTCGSHLAPVCQVSANDSNWLFFCRQGDNPIKILSCPNGCIANTNTNTNDVCTQAAQATDRPVAGSDTIPSEGNLDKGQILWSKNNSSKLVLQEDGNLVVSQLIPGQSDITMWVSGTNSLFVKPSTLMILGNGDLALLNSNGEIVWKLGTAGEKFAGASLSVMEDGTLCLAITTPCLWSTPSQATTCQPISTSTPRNESIKVDSKKAPKPTHIDDNKIGAHCLFFTNCSYSCKANCDFGTGSLKKMFHGNGRQLRYSYYNCTKELSVDPASRWAEQDGVVSKLFNSSRKNEIIATCAFFPTGTPSTGWKGNVTQSALNDFSTSARDQPQTGNGETGIVQTCR</sequence>
<keyword evidence="2" id="KW-0732">Signal</keyword>
<feature type="region of interest" description="Disordered" evidence="1">
    <location>
        <begin position="351"/>
        <end position="372"/>
    </location>
</feature>
<accession>A0A9X6NEE2</accession>
<evidence type="ECO:0000259" key="3">
    <source>
        <dbReference type="PROSITE" id="PS50927"/>
    </source>
</evidence>
<name>A0A9X6NEE2_HYPEX</name>
<dbReference type="Proteomes" id="UP000192578">
    <property type="component" value="Unassembled WGS sequence"/>
</dbReference>
<evidence type="ECO:0000256" key="2">
    <source>
        <dbReference type="SAM" id="SignalP"/>
    </source>
</evidence>
<evidence type="ECO:0000313" key="5">
    <source>
        <dbReference type="Proteomes" id="UP000192578"/>
    </source>
</evidence>